<feature type="compositionally biased region" description="Acidic residues" evidence="2">
    <location>
        <begin position="704"/>
        <end position="714"/>
    </location>
</feature>
<accession>U4U353</accession>
<feature type="compositionally biased region" description="Basic and acidic residues" evidence="2">
    <location>
        <begin position="557"/>
        <end position="575"/>
    </location>
</feature>
<gene>
    <name evidence="4" type="ORF">D910_04174</name>
</gene>
<dbReference type="SMART" id="SM00164">
    <property type="entry name" value="TBC"/>
    <property type="match status" value="1"/>
</dbReference>
<feature type="compositionally biased region" description="Basic and acidic residues" evidence="2">
    <location>
        <begin position="442"/>
        <end position="453"/>
    </location>
</feature>
<reference evidence="4 5" key="1">
    <citation type="journal article" date="2013" name="Genome Biol.">
        <title>Draft genome of the mountain pine beetle, Dendroctonus ponderosae Hopkins, a major forest pest.</title>
        <authorList>
            <person name="Keeling C.I."/>
            <person name="Yuen M.M."/>
            <person name="Liao N.Y."/>
            <person name="Docking T.R."/>
            <person name="Chan S.K."/>
            <person name="Taylor G.A."/>
            <person name="Palmquist D.L."/>
            <person name="Jackman S.D."/>
            <person name="Nguyen A."/>
            <person name="Li M."/>
            <person name="Henderson H."/>
            <person name="Janes J.K."/>
            <person name="Zhao Y."/>
            <person name="Pandoh P."/>
            <person name="Moore R."/>
            <person name="Sperling F.A."/>
            <person name="Huber D.P."/>
            <person name="Birol I."/>
            <person name="Jones S.J."/>
            <person name="Bohlmann J."/>
        </authorList>
    </citation>
    <scope>NUCLEOTIDE SEQUENCE</scope>
</reference>
<protein>
    <recommendedName>
        <fullName evidence="3">Rab-GAP TBC domain-containing protein</fullName>
    </recommendedName>
</protein>
<evidence type="ECO:0000259" key="3">
    <source>
        <dbReference type="PROSITE" id="PS50086"/>
    </source>
</evidence>
<dbReference type="AlphaFoldDB" id="U4U353"/>
<dbReference type="PANTHER" id="PTHR22957:SF333">
    <property type="entry name" value="TBC1 DOMAIN FAMILY MEMBER 25"/>
    <property type="match status" value="1"/>
</dbReference>
<feature type="region of interest" description="Disordered" evidence="2">
    <location>
        <begin position="646"/>
        <end position="725"/>
    </location>
</feature>
<feature type="domain" description="Rab-GAP TBC" evidence="3">
    <location>
        <begin position="118"/>
        <end position="328"/>
    </location>
</feature>
<dbReference type="EMBL" id="KB631861">
    <property type="protein sequence ID" value="ERL86768.1"/>
    <property type="molecule type" value="Genomic_DNA"/>
</dbReference>
<proteinExistence type="predicted"/>
<evidence type="ECO:0000256" key="1">
    <source>
        <dbReference type="ARBA" id="ARBA00022468"/>
    </source>
</evidence>
<dbReference type="PANTHER" id="PTHR22957">
    <property type="entry name" value="TBC1 DOMAIN FAMILY MEMBER GTPASE-ACTIVATING PROTEIN"/>
    <property type="match status" value="1"/>
</dbReference>
<feature type="region of interest" description="Disordered" evidence="2">
    <location>
        <begin position="436"/>
        <end position="458"/>
    </location>
</feature>
<feature type="compositionally biased region" description="Acidic residues" evidence="2">
    <location>
        <begin position="602"/>
        <end position="616"/>
    </location>
</feature>
<feature type="non-terminal residue" evidence="4">
    <location>
        <position position="1"/>
    </location>
</feature>
<dbReference type="Gene3D" id="1.10.8.270">
    <property type="entry name" value="putative rabgap domain of human tbc1 domain family member 14 like domains"/>
    <property type="match status" value="1"/>
</dbReference>
<dbReference type="PROSITE" id="PS50086">
    <property type="entry name" value="TBC_RABGAP"/>
    <property type="match status" value="1"/>
</dbReference>
<dbReference type="Gene3D" id="1.10.472.80">
    <property type="entry name" value="Ypt/Rab-GAP domain of gyp1p, domain 3"/>
    <property type="match status" value="2"/>
</dbReference>
<dbReference type="InterPro" id="IPR035969">
    <property type="entry name" value="Rab-GAP_TBC_sf"/>
</dbReference>
<organism evidence="4 5">
    <name type="scientific">Dendroctonus ponderosae</name>
    <name type="common">Mountain pine beetle</name>
    <dbReference type="NCBI Taxonomy" id="77166"/>
    <lineage>
        <taxon>Eukaryota</taxon>
        <taxon>Metazoa</taxon>
        <taxon>Ecdysozoa</taxon>
        <taxon>Arthropoda</taxon>
        <taxon>Hexapoda</taxon>
        <taxon>Insecta</taxon>
        <taxon>Pterygota</taxon>
        <taxon>Neoptera</taxon>
        <taxon>Endopterygota</taxon>
        <taxon>Coleoptera</taxon>
        <taxon>Polyphaga</taxon>
        <taxon>Cucujiformia</taxon>
        <taxon>Curculionidae</taxon>
        <taxon>Scolytinae</taxon>
        <taxon>Dendroctonus</taxon>
    </lineage>
</organism>
<dbReference type="InterPro" id="IPR000195">
    <property type="entry name" value="Rab-GAP-TBC_dom"/>
</dbReference>
<dbReference type="Proteomes" id="UP000030742">
    <property type="component" value="Unassembled WGS sequence"/>
</dbReference>
<name>U4U353_DENPD</name>
<dbReference type="GO" id="GO:0005096">
    <property type="term" value="F:GTPase activator activity"/>
    <property type="evidence" value="ECO:0007669"/>
    <property type="project" value="UniProtKB-KW"/>
</dbReference>
<evidence type="ECO:0000313" key="5">
    <source>
        <dbReference type="Proteomes" id="UP000030742"/>
    </source>
</evidence>
<dbReference type="GO" id="GO:0005776">
    <property type="term" value="C:autophagosome"/>
    <property type="evidence" value="ECO:0007669"/>
    <property type="project" value="TreeGrafter"/>
</dbReference>
<evidence type="ECO:0000256" key="2">
    <source>
        <dbReference type="SAM" id="MobiDB-lite"/>
    </source>
</evidence>
<dbReference type="OrthoDB" id="10264062at2759"/>
<dbReference type="GO" id="GO:1901096">
    <property type="term" value="P:regulation of autophagosome maturation"/>
    <property type="evidence" value="ECO:0007669"/>
    <property type="project" value="TreeGrafter"/>
</dbReference>
<keyword evidence="1" id="KW-0343">GTPase activation</keyword>
<dbReference type="FunFam" id="1.10.8.270:FF:000041">
    <property type="entry name" value="TBC1 domain family member 25"/>
    <property type="match status" value="1"/>
</dbReference>
<sequence length="862" mass="97938">KCEGNQPAEIRKFSVDPQITSFEVLQSILAKAFDLKGDFAICYRAYDVTGQEIYMRLISDWDLDAAFLKAHNTSVATNQEPCLCLRVDLKPFEEQIEDWQQKQNVSIIAQIRTPTSQEAKPSSRKVVWKHLLNVYPEGMSGRERMDYIKKKAAEYEKLKSTWKQAIAQGPVAGELAYTTGMVRKDVLRTDRHHPFYAGSDDNQNIHSLFNILTTYALNHPKVSYCQGMSDLASPLLVTMNDEAHAYICFCALMQRLVTNFMIDGIAMTQKFTHLAEGLMYYDPEFYNYLKVHQADDLLFCYRWLLLEMKREFAFGDSLRMLEVLWASLPADHPQLELKLFDIPFQHIPPSATPPISPLVKTPRENAYTKVCALRRQSSSISLSNYVCSRKAVSVKRQNHSLDETINRCSGMEIKLNKNQSLDDAVLTSKCGYSNIKSPKHANAKEESRGELRARSVSPLEPKSESAIVVTNNRINAHQTAFRTKSASLSSSMSNLIRNSKKAGHFKELKDKIAAHKLFSSLDRLDTSQMIKEEEEKPRKVVKNLNEFLNFTGVSKNKVSDTDQSHGHSQANDKPKIMLTKSSFDDSDSSSDKPKHSSTTTTEDTDTFDDYSPDDSQEYFPLTTSVTRELRLELENLDRKVFGDKYVDRLSDSPSSPECDSKVVTRNDGLPQQLLPQGKPSSGDIFIWENPLHQTSPKNVPDNTETPDEQIDIDYDAPTMVNETSATKTVTPIRIINPTSNKPEHPQRVIVNSLLCQNGTTMLTNSCEEVQEVKTTSFLPPPADFGGGNPFLMFLCLTVLLQHRDHIINMGMDYNEMAMHFDKMVRKHDVTRVLNQARQMYARYMKQQTIVHHRIDSFKGEKC</sequence>
<feature type="compositionally biased region" description="Polar residues" evidence="2">
    <location>
        <begin position="691"/>
        <end position="703"/>
    </location>
</feature>
<dbReference type="STRING" id="77166.U4U353"/>
<dbReference type="Pfam" id="PF00566">
    <property type="entry name" value="RabGAP-TBC"/>
    <property type="match status" value="1"/>
</dbReference>
<evidence type="ECO:0000313" key="4">
    <source>
        <dbReference type="EMBL" id="ERL86768.1"/>
    </source>
</evidence>
<feature type="region of interest" description="Disordered" evidence="2">
    <location>
        <begin position="556"/>
        <end position="619"/>
    </location>
</feature>
<dbReference type="SUPFAM" id="SSF47923">
    <property type="entry name" value="Ypt/Rab-GAP domain of gyp1p"/>
    <property type="match status" value="2"/>
</dbReference>